<dbReference type="EMBL" id="JAFFQI010000189">
    <property type="protein sequence ID" value="MCD0266485.1"/>
    <property type="molecule type" value="Genomic_DNA"/>
</dbReference>
<comment type="caution">
    <text evidence="1">The sequence shown here is derived from an EMBL/GenBank/DDBJ whole genome shotgun (WGS) entry which is preliminary data.</text>
</comment>
<proteinExistence type="predicted"/>
<evidence type="ECO:0000313" key="2">
    <source>
        <dbReference type="Proteomes" id="UP001430396"/>
    </source>
</evidence>
<protein>
    <recommendedName>
        <fullName evidence="3">SH3 domain-containing protein</fullName>
    </recommendedName>
</protein>
<accession>A0ABS8NW23</accession>
<reference evidence="1" key="1">
    <citation type="submission" date="2021-02" db="EMBL/GenBank/DDBJ databases">
        <title>Copper resistance gene diversity in local Xanthomonas species at agrochemical polluted sites in Trinidad, Trinidad and Tobago.</title>
        <authorList>
            <person name="Ramnarine S.D.B.J."/>
            <person name="Ramsubhag A."/>
            <person name="Jayaraman J."/>
        </authorList>
    </citation>
    <scope>NUCLEOTIDE SEQUENCE</scope>
    <source>
        <strain evidence="1">CaNP6A</strain>
    </source>
</reference>
<evidence type="ECO:0008006" key="3">
    <source>
        <dbReference type="Google" id="ProtNLM"/>
    </source>
</evidence>
<name>A0ABS8NW23_9XANT</name>
<sequence>MATLFTVIFAACISSCTPRMELIPRGQVTIYKDIQGDEVLGTSSSPLPVKQLVYLDKTDYVVEVAYQGNHGYVRGGGFNLSQK</sequence>
<gene>
    <name evidence="1" type="ORF">JWH11_08520</name>
</gene>
<keyword evidence="2" id="KW-1185">Reference proteome</keyword>
<dbReference type="Proteomes" id="UP001430396">
    <property type="component" value="Unassembled WGS sequence"/>
</dbReference>
<organism evidence="1 2">
    <name type="scientific">Xanthomonas melonis</name>
    <dbReference type="NCBI Taxonomy" id="56456"/>
    <lineage>
        <taxon>Bacteria</taxon>
        <taxon>Pseudomonadati</taxon>
        <taxon>Pseudomonadota</taxon>
        <taxon>Gammaproteobacteria</taxon>
        <taxon>Lysobacterales</taxon>
        <taxon>Lysobacteraceae</taxon>
        <taxon>Xanthomonas</taxon>
    </lineage>
</organism>
<evidence type="ECO:0000313" key="1">
    <source>
        <dbReference type="EMBL" id="MCD0266485.1"/>
    </source>
</evidence>